<dbReference type="PANTHER" id="PTHR11825">
    <property type="entry name" value="SUBGROUP IIII AMINOTRANSFERASE"/>
    <property type="match status" value="1"/>
</dbReference>
<comment type="catalytic activity">
    <reaction evidence="11">
        <text>L-isoleucine + 2-oxoglutarate = (S)-3-methyl-2-oxopentanoate + L-glutamate</text>
        <dbReference type="Rhea" id="RHEA:24801"/>
        <dbReference type="ChEBI" id="CHEBI:16810"/>
        <dbReference type="ChEBI" id="CHEBI:29985"/>
        <dbReference type="ChEBI" id="CHEBI:35146"/>
        <dbReference type="ChEBI" id="CHEBI:58045"/>
        <dbReference type="EC" id="2.6.1.42"/>
    </reaction>
</comment>
<dbReference type="AlphaFoldDB" id="A0A5C3MRF6"/>
<accession>A0A5C3MRF6</accession>
<dbReference type="GO" id="GO:0009098">
    <property type="term" value="P:L-leucine biosynthetic process"/>
    <property type="evidence" value="ECO:0007669"/>
    <property type="project" value="TreeGrafter"/>
</dbReference>
<dbReference type="GO" id="GO:0009099">
    <property type="term" value="P:L-valine biosynthetic process"/>
    <property type="evidence" value="ECO:0007669"/>
    <property type="project" value="TreeGrafter"/>
</dbReference>
<dbReference type="InterPro" id="IPR036038">
    <property type="entry name" value="Aminotransferase-like"/>
</dbReference>
<name>A0A5C3MRF6_9AGAM</name>
<gene>
    <name evidence="12" type="ORF">OE88DRAFT_1665067</name>
</gene>
<dbReference type="Pfam" id="PF01063">
    <property type="entry name" value="Aminotran_4"/>
    <property type="match status" value="1"/>
</dbReference>
<organism evidence="12 13">
    <name type="scientific">Heliocybe sulcata</name>
    <dbReference type="NCBI Taxonomy" id="5364"/>
    <lineage>
        <taxon>Eukaryota</taxon>
        <taxon>Fungi</taxon>
        <taxon>Dikarya</taxon>
        <taxon>Basidiomycota</taxon>
        <taxon>Agaricomycotina</taxon>
        <taxon>Agaricomycetes</taxon>
        <taxon>Gloeophyllales</taxon>
        <taxon>Gloeophyllaceae</taxon>
        <taxon>Heliocybe</taxon>
    </lineage>
</organism>
<dbReference type="PROSITE" id="PS00770">
    <property type="entry name" value="AA_TRANSFER_CLASS_4"/>
    <property type="match status" value="1"/>
</dbReference>
<dbReference type="Gene3D" id="3.20.10.10">
    <property type="entry name" value="D-amino Acid Aminotransferase, subunit A, domain 2"/>
    <property type="match status" value="1"/>
</dbReference>
<dbReference type="EMBL" id="ML213521">
    <property type="protein sequence ID" value="TFK48029.1"/>
    <property type="molecule type" value="Genomic_DNA"/>
</dbReference>
<dbReference type="Gene3D" id="3.30.470.10">
    <property type="match status" value="1"/>
</dbReference>
<protein>
    <recommendedName>
        <fullName evidence="11">Branched-chain-amino-acid aminotransferase</fullName>
        <ecNumber evidence="11">2.6.1.42</ecNumber>
    </recommendedName>
</protein>
<dbReference type="STRING" id="5364.A0A5C3MRF6"/>
<dbReference type="GO" id="GO:0052655">
    <property type="term" value="F:L-valine-2-oxoglutarate transaminase activity"/>
    <property type="evidence" value="ECO:0007669"/>
    <property type="project" value="RHEA"/>
</dbReference>
<keyword evidence="13" id="KW-1185">Reference proteome</keyword>
<keyword evidence="3 11" id="KW-0032">Aminotransferase</keyword>
<evidence type="ECO:0000256" key="5">
    <source>
        <dbReference type="ARBA" id="ARBA00022679"/>
    </source>
</evidence>
<evidence type="ECO:0000256" key="8">
    <source>
        <dbReference type="PIRSR" id="PIRSR006468-1"/>
    </source>
</evidence>
<feature type="modified residue" description="N6-(pyridoxal phosphate)lysine" evidence="8">
    <location>
        <position position="236"/>
    </location>
</feature>
<sequence>MAVAGPSANGNRVVNGVNGIAKGADPEATNFFNGEVLAGLNASKVTITKAKSLKPIPAVEDLVFGNTMTDHMLVATFHPEHGWSAPEVKPYGPLELDPASSCFQYCPNVFEGMKAYLDPQGEPRLFRPELNMERMRRSVERVALPPFDTAELLKLIKLMVTLEKRWIPAKQGCALYIRPTVIGTRPALGVSASDHALLYIILSPMGPYFRTGPKPISLLGVHDAVRAWPGGTGGYKLGLNYAPGFQPQREAAKKGYMQVLWLFKEGNGLEGLKVTEAGAMNFFVVVSRDDGGMDVITPPLDGTILPGLTRDSCLSLLRAHSPASPSLPALASTPLHAHERTLTLADLVRYSNEGRLLEAFGVGTAVVVVSVGRIGYEEQGQGLRDITLREHEGGHGPVAKALWERIVEVQEGRQEWEGWSVKCV</sequence>
<keyword evidence="5 11" id="KW-0808">Transferase</keyword>
<dbReference type="InterPro" id="IPR005786">
    <property type="entry name" value="B_amino_transII"/>
</dbReference>
<proteinExistence type="inferred from homology"/>
<dbReference type="GO" id="GO:0052656">
    <property type="term" value="F:L-isoleucine-2-oxoglutarate transaminase activity"/>
    <property type="evidence" value="ECO:0007669"/>
    <property type="project" value="RHEA"/>
</dbReference>
<dbReference type="PIRSF" id="PIRSF006468">
    <property type="entry name" value="BCAT1"/>
    <property type="match status" value="1"/>
</dbReference>
<dbReference type="GO" id="GO:0005739">
    <property type="term" value="C:mitochondrion"/>
    <property type="evidence" value="ECO:0007669"/>
    <property type="project" value="TreeGrafter"/>
</dbReference>
<comment type="catalytic activity">
    <reaction evidence="11">
        <text>L-leucine + 2-oxoglutarate = 4-methyl-2-oxopentanoate + L-glutamate</text>
        <dbReference type="Rhea" id="RHEA:18321"/>
        <dbReference type="ChEBI" id="CHEBI:16810"/>
        <dbReference type="ChEBI" id="CHEBI:17865"/>
        <dbReference type="ChEBI" id="CHEBI:29985"/>
        <dbReference type="ChEBI" id="CHEBI:57427"/>
        <dbReference type="EC" id="2.6.1.42"/>
    </reaction>
</comment>
<evidence type="ECO:0000256" key="10">
    <source>
        <dbReference type="RuleBase" id="RU004516"/>
    </source>
</evidence>
<evidence type="ECO:0000256" key="9">
    <source>
        <dbReference type="RuleBase" id="RU004106"/>
    </source>
</evidence>
<keyword evidence="7 11" id="KW-0100">Branched-chain amino acid biosynthesis</keyword>
<comment type="cofactor">
    <cofactor evidence="1 10">
        <name>pyridoxal 5'-phosphate</name>
        <dbReference type="ChEBI" id="CHEBI:597326"/>
    </cofactor>
</comment>
<dbReference type="SUPFAM" id="SSF56752">
    <property type="entry name" value="D-aminoacid aminotransferase-like PLP-dependent enzymes"/>
    <property type="match status" value="1"/>
</dbReference>
<dbReference type="InterPro" id="IPR018300">
    <property type="entry name" value="Aminotrans_IV_CS"/>
</dbReference>
<dbReference type="FunFam" id="3.30.470.10:FF:000002">
    <property type="entry name" value="Branched-chain-amino-acid aminotransferase"/>
    <property type="match status" value="1"/>
</dbReference>
<evidence type="ECO:0000313" key="12">
    <source>
        <dbReference type="EMBL" id="TFK48029.1"/>
    </source>
</evidence>
<keyword evidence="6 10" id="KW-0663">Pyridoxal phosphate</keyword>
<dbReference type="EC" id="2.6.1.42" evidence="11"/>
<dbReference type="GO" id="GO:0052654">
    <property type="term" value="F:L-leucine-2-oxoglutarate transaminase activity"/>
    <property type="evidence" value="ECO:0007669"/>
    <property type="project" value="RHEA"/>
</dbReference>
<dbReference type="InterPro" id="IPR043132">
    <property type="entry name" value="BCAT-like_C"/>
</dbReference>
<dbReference type="InterPro" id="IPR001544">
    <property type="entry name" value="Aminotrans_IV"/>
</dbReference>
<evidence type="ECO:0000256" key="4">
    <source>
        <dbReference type="ARBA" id="ARBA00022605"/>
    </source>
</evidence>
<comment type="catalytic activity">
    <reaction evidence="11">
        <text>L-valine + 2-oxoglutarate = 3-methyl-2-oxobutanoate + L-glutamate</text>
        <dbReference type="Rhea" id="RHEA:24813"/>
        <dbReference type="ChEBI" id="CHEBI:11851"/>
        <dbReference type="ChEBI" id="CHEBI:16810"/>
        <dbReference type="ChEBI" id="CHEBI:29985"/>
        <dbReference type="ChEBI" id="CHEBI:57762"/>
        <dbReference type="EC" id="2.6.1.42"/>
    </reaction>
</comment>
<dbReference type="OrthoDB" id="1732691at2759"/>
<evidence type="ECO:0000256" key="2">
    <source>
        <dbReference type="ARBA" id="ARBA00009320"/>
    </source>
</evidence>
<dbReference type="PANTHER" id="PTHR11825:SF44">
    <property type="entry name" value="BRANCHED-CHAIN-AMINO-ACID AMINOTRANSFERASE"/>
    <property type="match status" value="1"/>
</dbReference>
<evidence type="ECO:0000256" key="1">
    <source>
        <dbReference type="ARBA" id="ARBA00001933"/>
    </source>
</evidence>
<evidence type="ECO:0000313" key="13">
    <source>
        <dbReference type="Proteomes" id="UP000305948"/>
    </source>
</evidence>
<reference evidence="12 13" key="1">
    <citation type="journal article" date="2019" name="Nat. Ecol. Evol.">
        <title>Megaphylogeny resolves global patterns of mushroom evolution.</title>
        <authorList>
            <person name="Varga T."/>
            <person name="Krizsan K."/>
            <person name="Foldi C."/>
            <person name="Dima B."/>
            <person name="Sanchez-Garcia M."/>
            <person name="Sanchez-Ramirez S."/>
            <person name="Szollosi G.J."/>
            <person name="Szarkandi J.G."/>
            <person name="Papp V."/>
            <person name="Albert L."/>
            <person name="Andreopoulos W."/>
            <person name="Angelini C."/>
            <person name="Antonin V."/>
            <person name="Barry K.W."/>
            <person name="Bougher N.L."/>
            <person name="Buchanan P."/>
            <person name="Buyck B."/>
            <person name="Bense V."/>
            <person name="Catcheside P."/>
            <person name="Chovatia M."/>
            <person name="Cooper J."/>
            <person name="Damon W."/>
            <person name="Desjardin D."/>
            <person name="Finy P."/>
            <person name="Geml J."/>
            <person name="Haridas S."/>
            <person name="Hughes K."/>
            <person name="Justo A."/>
            <person name="Karasinski D."/>
            <person name="Kautmanova I."/>
            <person name="Kiss B."/>
            <person name="Kocsube S."/>
            <person name="Kotiranta H."/>
            <person name="LaButti K.M."/>
            <person name="Lechner B.E."/>
            <person name="Liimatainen K."/>
            <person name="Lipzen A."/>
            <person name="Lukacs Z."/>
            <person name="Mihaltcheva S."/>
            <person name="Morgado L.N."/>
            <person name="Niskanen T."/>
            <person name="Noordeloos M.E."/>
            <person name="Ohm R.A."/>
            <person name="Ortiz-Santana B."/>
            <person name="Ovrebo C."/>
            <person name="Racz N."/>
            <person name="Riley R."/>
            <person name="Savchenko A."/>
            <person name="Shiryaev A."/>
            <person name="Soop K."/>
            <person name="Spirin V."/>
            <person name="Szebenyi C."/>
            <person name="Tomsovsky M."/>
            <person name="Tulloss R.E."/>
            <person name="Uehling J."/>
            <person name="Grigoriev I.V."/>
            <person name="Vagvolgyi C."/>
            <person name="Papp T."/>
            <person name="Martin F.M."/>
            <person name="Miettinen O."/>
            <person name="Hibbett D.S."/>
            <person name="Nagy L.G."/>
        </authorList>
    </citation>
    <scope>NUCLEOTIDE SEQUENCE [LARGE SCALE GENOMIC DNA]</scope>
    <source>
        <strain evidence="12 13">OMC1185</strain>
    </source>
</reference>
<dbReference type="Proteomes" id="UP000305948">
    <property type="component" value="Unassembled WGS sequence"/>
</dbReference>
<keyword evidence="4 11" id="KW-0028">Amino-acid biosynthesis</keyword>
<evidence type="ECO:0000256" key="7">
    <source>
        <dbReference type="ARBA" id="ARBA00023304"/>
    </source>
</evidence>
<evidence type="ECO:0000256" key="6">
    <source>
        <dbReference type="ARBA" id="ARBA00022898"/>
    </source>
</evidence>
<dbReference type="InterPro" id="IPR043131">
    <property type="entry name" value="BCAT-like_N"/>
</dbReference>
<evidence type="ECO:0000256" key="3">
    <source>
        <dbReference type="ARBA" id="ARBA00022576"/>
    </source>
</evidence>
<comment type="similarity">
    <text evidence="2 9">Belongs to the class-IV pyridoxal-phosphate-dependent aminotransferase family.</text>
</comment>
<evidence type="ECO:0000256" key="11">
    <source>
        <dbReference type="RuleBase" id="RU004517"/>
    </source>
</evidence>